<comment type="caution">
    <text evidence="2">The sequence shown here is derived from an EMBL/GenBank/DDBJ whole genome shotgun (WGS) entry which is preliminary data.</text>
</comment>
<keyword evidence="3" id="KW-1185">Reference proteome</keyword>
<dbReference type="OrthoDB" id="6636664at2"/>
<evidence type="ECO:0000313" key="2">
    <source>
        <dbReference type="EMBL" id="OYR11392.1"/>
    </source>
</evidence>
<keyword evidence="1" id="KW-0732">Signal</keyword>
<feature type="signal peptide" evidence="1">
    <location>
        <begin position="1"/>
        <end position="20"/>
    </location>
</feature>
<proteinExistence type="predicted"/>
<evidence type="ECO:0000313" key="3">
    <source>
        <dbReference type="Proteomes" id="UP000215590"/>
    </source>
</evidence>
<name>A0A256F976_9HYPH</name>
<protein>
    <submittedName>
        <fullName evidence="2">Uncharacterized protein</fullName>
    </submittedName>
</protein>
<dbReference type="AlphaFoldDB" id="A0A256F976"/>
<sequence>MQIHIAFLATAFLGLNTASASVNNQSFDITIENSGKTPLVCSASIAHWFSADLGEVTPGASRSFSFGVDVKSGKVFQLNSVGDEMAVQRVWCGHKGNDWATRAEIPMERRAGVSPKPVRLRCAADVKTTRCAAK</sequence>
<dbReference type="Proteomes" id="UP000215590">
    <property type="component" value="Unassembled WGS sequence"/>
</dbReference>
<accession>A0A256F976</accession>
<evidence type="ECO:0000256" key="1">
    <source>
        <dbReference type="SAM" id="SignalP"/>
    </source>
</evidence>
<dbReference type="EMBL" id="NNRJ01000061">
    <property type="protein sequence ID" value="OYR11392.1"/>
    <property type="molecule type" value="Genomic_DNA"/>
</dbReference>
<organism evidence="2 3">
    <name type="scientific">Brucella thiophenivorans</name>
    <dbReference type="NCBI Taxonomy" id="571255"/>
    <lineage>
        <taxon>Bacteria</taxon>
        <taxon>Pseudomonadati</taxon>
        <taxon>Pseudomonadota</taxon>
        <taxon>Alphaproteobacteria</taxon>
        <taxon>Hyphomicrobiales</taxon>
        <taxon>Brucellaceae</taxon>
        <taxon>Brucella/Ochrobactrum group</taxon>
        <taxon>Brucella</taxon>
    </lineage>
</organism>
<gene>
    <name evidence="2" type="ORF">CEV31_3789</name>
</gene>
<dbReference type="RefSeq" id="WP_094509453.1">
    <property type="nucleotide sequence ID" value="NZ_JBHEEK010000012.1"/>
</dbReference>
<feature type="chain" id="PRO_5012603858" evidence="1">
    <location>
        <begin position="21"/>
        <end position="134"/>
    </location>
</feature>
<reference evidence="2 3" key="1">
    <citation type="submission" date="2017-07" db="EMBL/GenBank/DDBJ databases">
        <title>Phylogenetic study on the rhizospheric bacterium Ochrobactrum sp. A44.</title>
        <authorList>
            <person name="Krzyzanowska D.M."/>
            <person name="Ossowicki A."/>
            <person name="Rajewska M."/>
            <person name="Maciag T."/>
            <person name="Kaczynski Z."/>
            <person name="Czerwicka M."/>
            <person name="Jafra S."/>
        </authorList>
    </citation>
    <scope>NUCLEOTIDE SEQUENCE [LARGE SCALE GENOMIC DNA]</scope>
    <source>
        <strain evidence="2 3">DSM 7216</strain>
    </source>
</reference>